<proteinExistence type="predicted"/>
<protein>
    <submittedName>
        <fullName evidence="6">Putative TetR family transcriptional regulator</fullName>
    </submittedName>
</protein>
<feature type="DNA-binding region" description="H-T-H motif" evidence="4">
    <location>
        <begin position="27"/>
        <end position="46"/>
    </location>
</feature>
<evidence type="ECO:0000259" key="5">
    <source>
        <dbReference type="PROSITE" id="PS50977"/>
    </source>
</evidence>
<dbReference type="Pfam" id="PF00440">
    <property type="entry name" value="TetR_N"/>
    <property type="match status" value="1"/>
</dbReference>
<evidence type="ECO:0000256" key="2">
    <source>
        <dbReference type="ARBA" id="ARBA00023125"/>
    </source>
</evidence>
<dbReference type="GO" id="GO:0000976">
    <property type="term" value="F:transcription cis-regulatory region binding"/>
    <property type="evidence" value="ECO:0007669"/>
    <property type="project" value="TreeGrafter"/>
</dbReference>
<dbReference type="InterPro" id="IPR041678">
    <property type="entry name" value="TetR_C_16"/>
</dbReference>
<sequence length="189" mass="20868">MGENTTRQRIQASAGRLFHQHGYAGVTIRGIAEDAGVSPALVMKLFGSKASLYTISTPQVGASTTAEVPLDELGHYLVGRVIARARTGEKDPWAQGVFLTWQSPEPRLERDRFLDQVVSHVRAHLPDNRDGHDRADTVTCLLIGLALALRPMQLRDDLDEPSQQAFIDRYAALVQDVLEGTPTHTTYPR</sequence>
<dbReference type="PROSITE" id="PS50977">
    <property type="entry name" value="HTH_TETR_2"/>
    <property type="match status" value="1"/>
</dbReference>
<dbReference type="EMBL" id="BAGZ01000005">
    <property type="protein sequence ID" value="GAB77151.1"/>
    <property type="molecule type" value="Genomic_DNA"/>
</dbReference>
<dbReference type="AlphaFoldDB" id="K6ULD4"/>
<keyword evidence="7" id="KW-1185">Reference proteome</keyword>
<dbReference type="InterPro" id="IPR036271">
    <property type="entry name" value="Tet_transcr_reg_TetR-rel_C_sf"/>
</dbReference>
<dbReference type="Pfam" id="PF17920">
    <property type="entry name" value="TetR_C_16"/>
    <property type="match status" value="1"/>
</dbReference>
<dbReference type="Gene3D" id="1.10.357.10">
    <property type="entry name" value="Tetracycline Repressor, domain 2"/>
    <property type="match status" value="1"/>
</dbReference>
<dbReference type="STRING" id="100225.SAMN05421595_0966"/>
<organism evidence="6 7">
    <name type="scientific">Austwickia chelonae NBRC 105200</name>
    <dbReference type="NCBI Taxonomy" id="1184607"/>
    <lineage>
        <taxon>Bacteria</taxon>
        <taxon>Bacillati</taxon>
        <taxon>Actinomycetota</taxon>
        <taxon>Actinomycetes</taxon>
        <taxon>Micrococcales</taxon>
        <taxon>Dermatophilaceae</taxon>
        <taxon>Austwickia</taxon>
    </lineage>
</organism>
<accession>K6ULD4</accession>
<dbReference type="InterPro" id="IPR001647">
    <property type="entry name" value="HTH_TetR"/>
</dbReference>
<gene>
    <name evidence="6" type="ORF">AUCHE_05_00560</name>
</gene>
<name>K6ULD4_9MICO</name>
<dbReference type="InterPro" id="IPR050109">
    <property type="entry name" value="HTH-type_TetR-like_transc_reg"/>
</dbReference>
<comment type="caution">
    <text evidence="6">The sequence shown here is derived from an EMBL/GenBank/DDBJ whole genome shotgun (WGS) entry which is preliminary data.</text>
</comment>
<evidence type="ECO:0000256" key="4">
    <source>
        <dbReference type="PROSITE-ProRule" id="PRU00335"/>
    </source>
</evidence>
<evidence type="ECO:0000313" key="7">
    <source>
        <dbReference type="Proteomes" id="UP000008495"/>
    </source>
</evidence>
<dbReference type="GO" id="GO:0003700">
    <property type="term" value="F:DNA-binding transcription factor activity"/>
    <property type="evidence" value="ECO:0007669"/>
    <property type="project" value="TreeGrafter"/>
</dbReference>
<dbReference type="SUPFAM" id="SSF48498">
    <property type="entry name" value="Tetracyclin repressor-like, C-terminal domain"/>
    <property type="match status" value="1"/>
</dbReference>
<dbReference type="PANTHER" id="PTHR30055">
    <property type="entry name" value="HTH-TYPE TRANSCRIPTIONAL REGULATOR RUTR"/>
    <property type="match status" value="1"/>
</dbReference>
<evidence type="ECO:0000313" key="6">
    <source>
        <dbReference type="EMBL" id="GAB77151.1"/>
    </source>
</evidence>
<evidence type="ECO:0000256" key="1">
    <source>
        <dbReference type="ARBA" id="ARBA00023015"/>
    </source>
</evidence>
<keyword evidence="1" id="KW-0805">Transcription regulation</keyword>
<dbReference type="InterPro" id="IPR009057">
    <property type="entry name" value="Homeodomain-like_sf"/>
</dbReference>
<dbReference type="eggNOG" id="COG1309">
    <property type="taxonomic scope" value="Bacteria"/>
</dbReference>
<dbReference type="RefSeq" id="WP_006501903.1">
    <property type="nucleotide sequence ID" value="NZ_BAGZ01000005.1"/>
</dbReference>
<feature type="domain" description="HTH tetR-type" evidence="5">
    <location>
        <begin position="4"/>
        <end position="64"/>
    </location>
</feature>
<keyword evidence="2 4" id="KW-0238">DNA-binding</keyword>
<dbReference type="SUPFAM" id="SSF46689">
    <property type="entry name" value="Homeodomain-like"/>
    <property type="match status" value="1"/>
</dbReference>
<dbReference type="OrthoDB" id="4867607at2"/>
<dbReference type="Proteomes" id="UP000008495">
    <property type="component" value="Unassembled WGS sequence"/>
</dbReference>
<dbReference type="PANTHER" id="PTHR30055:SF234">
    <property type="entry name" value="HTH-TYPE TRANSCRIPTIONAL REGULATOR BETI"/>
    <property type="match status" value="1"/>
</dbReference>
<evidence type="ECO:0000256" key="3">
    <source>
        <dbReference type="ARBA" id="ARBA00023163"/>
    </source>
</evidence>
<keyword evidence="3" id="KW-0804">Transcription</keyword>
<reference evidence="6 7" key="1">
    <citation type="submission" date="2012-08" db="EMBL/GenBank/DDBJ databases">
        <title>Whole genome shotgun sequence of Austwickia chelonae NBRC 105200.</title>
        <authorList>
            <person name="Yoshida I."/>
            <person name="Hosoyama A."/>
            <person name="Tsuchikane K."/>
            <person name="Katsumata H."/>
            <person name="Ando Y."/>
            <person name="Ohji S."/>
            <person name="Hamada M."/>
            <person name="Tamura T."/>
            <person name="Yamazoe A."/>
            <person name="Yamazaki S."/>
            <person name="Fujita N."/>
        </authorList>
    </citation>
    <scope>NUCLEOTIDE SEQUENCE [LARGE SCALE GENOMIC DNA]</scope>
    <source>
        <strain evidence="6 7">NBRC 105200</strain>
    </source>
</reference>